<feature type="compositionally biased region" description="Polar residues" evidence="1">
    <location>
        <begin position="615"/>
        <end position="636"/>
    </location>
</feature>
<feature type="compositionally biased region" description="Low complexity" evidence="1">
    <location>
        <begin position="593"/>
        <end position="602"/>
    </location>
</feature>
<sequence length="879" mass="94885">MLKLVEKISKEDERQDLKLMALSLLAPLKNREPKWVMPQAFRLNEPSKDGKPNSRSTSARPETPQPGTSTPKLNATAPEFKPGVTNGAGATSATGIEDGEVEEEKKAAAKADDAEMKDVDLLKEEENEQDKTSEAQRHSKAASPESQPASEQPPVGPAKDSSRPHSKAPTPAPTGPRAHPSIDGTKREEGSRSSSSQPASRGPESRSSRASHHQGPASSQRSFEGRSGRSDDKFGRLDRPSEVRSSREPSPGHRSRGRTPPGATRGPSRDERSRGAREEGYGMAARDNGAPAMHPRSSSGRERINGSSTSSSERAGHMPSVASAAPPPLPRPAPNPEPNAQPASADTFTNPARLALIQGDAPGRDRESGPHDRDRRRGWESRDDRASSNPSLPAESRHNGRVGAMDPPREPSRRERPTELAPSGPRHGRLNREPSREFGLPPPQQESSYGRLSQPPDAPSGPSAGPRAPSGPGARGGRNFTAPGMGRNEPPMRSPTTNHPPDSPAAYRQPSGRQPLERHGSGQQQSQPDRQPSGPPTPTVQEENIHPSRRGIMGPQLQTNVPAAASNRGAASPTSVPPSGPRGGQGRPMSNAPSGPSPTTGGPPSGPGGRRNERQWQNLNSQMQSSNAAGQTSRTPDVSFRGAAANRQHGFGVSSPMAAPSPASQMEPPLQPGNMSSRIDGPQSRPDSRIEQRQDLFQLGGGAEENRHKHRGEERSERHRSSRNPSRERGREDELPLKPLPQAMGDGRERRGGREERRDREERNRRESGREARGPRGEEARRPVEMTGAFSGPPQPAYAPEWARDGGRGGRRDGPADDGRRGGGRGQPRGEDMRSSRREEERRENGRGPPRDDEGVPDGRKRRHDEVPFEGSKRRRSGR</sequence>
<evidence type="ECO:0000313" key="2">
    <source>
        <dbReference type="EMBL" id="RMY85757.1"/>
    </source>
</evidence>
<comment type="caution">
    <text evidence="2">The sequence shown here is derived from an EMBL/GenBank/DDBJ whole genome shotgun (WGS) entry which is preliminary data.</text>
</comment>
<name>A0A3M7FAU2_HORWE</name>
<feature type="compositionally biased region" description="Low complexity" evidence="1">
    <location>
        <begin position="141"/>
        <end position="153"/>
    </location>
</feature>
<feature type="compositionally biased region" description="Low complexity" evidence="1">
    <location>
        <begin position="460"/>
        <end position="472"/>
    </location>
</feature>
<feature type="compositionally biased region" description="Basic and acidic residues" evidence="1">
    <location>
        <begin position="746"/>
        <end position="784"/>
    </location>
</feature>
<feature type="compositionally biased region" description="Basic and acidic residues" evidence="1">
    <location>
        <begin position="704"/>
        <end position="736"/>
    </location>
</feature>
<feature type="compositionally biased region" description="Basic and acidic residues" evidence="1">
    <location>
        <begin position="828"/>
        <end position="867"/>
    </location>
</feature>
<feature type="region of interest" description="Disordered" evidence="1">
    <location>
        <begin position="37"/>
        <end position="879"/>
    </location>
</feature>
<dbReference type="EMBL" id="QWIO01000766">
    <property type="protein sequence ID" value="RMY85757.1"/>
    <property type="molecule type" value="Genomic_DNA"/>
</dbReference>
<feature type="compositionally biased region" description="Polar residues" evidence="1">
    <location>
        <begin position="53"/>
        <end position="73"/>
    </location>
</feature>
<dbReference type="VEuPathDB" id="FungiDB:BTJ68_11264"/>
<feature type="compositionally biased region" description="Low complexity" evidence="1">
    <location>
        <begin position="654"/>
        <end position="668"/>
    </location>
</feature>
<evidence type="ECO:0008006" key="4">
    <source>
        <dbReference type="Google" id="ProtNLM"/>
    </source>
</evidence>
<gene>
    <name evidence="2" type="ORF">D0864_07223</name>
</gene>
<feature type="compositionally biased region" description="Polar residues" evidence="1">
    <location>
        <begin position="521"/>
        <end position="530"/>
    </location>
</feature>
<feature type="compositionally biased region" description="Low complexity" evidence="1">
    <location>
        <begin position="192"/>
        <end position="202"/>
    </location>
</feature>
<feature type="compositionally biased region" description="Basic and acidic residues" evidence="1">
    <location>
        <begin position="103"/>
        <end position="137"/>
    </location>
</feature>
<reference evidence="2 3" key="1">
    <citation type="journal article" date="2018" name="BMC Genomics">
        <title>Genomic evidence for intraspecific hybridization in a clonal and extremely halotolerant yeast.</title>
        <authorList>
            <person name="Gostincar C."/>
            <person name="Stajich J.E."/>
            <person name="Zupancic J."/>
            <person name="Zalar P."/>
            <person name="Gunde-Cimerman N."/>
        </authorList>
    </citation>
    <scope>NUCLEOTIDE SEQUENCE [LARGE SCALE GENOMIC DNA]</scope>
    <source>
        <strain evidence="2 3">EXF-10513</strain>
    </source>
</reference>
<evidence type="ECO:0000256" key="1">
    <source>
        <dbReference type="SAM" id="MobiDB-lite"/>
    </source>
</evidence>
<dbReference type="AlphaFoldDB" id="A0A3M7FAU2"/>
<feature type="compositionally biased region" description="Basic and acidic residues" evidence="1">
    <location>
        <begin position="267"/>
        <end position="280"/>
    </location>
</feature>
<proteinExistence type="predicted"/>
<feature type="compositionally biased region" description="Pro residues" evidence="1">
    <location>
        <begin position="325"/>
        <end position="339"/>
    </location>
</feature>
<protein>
    <recommendedName>
        <fullName evidence="4">THO complex subunitTHOC2 C-terminal domain-containing protein</fullName>
    </recommendedName>
</protein>
<evidence type="ECO:0000313" key="3">
    <source>
        <dbReference type="Proteomes" id="UP000269539"/>
    </source>
</evidence>
<dbReference type="Proteomes" id="UP000269539">
    <property type="component" value="Unassembled WGS sequence"/>
</dbReference>
<feature type="compositionally biased region" description="Basic and acidic residues" evidence="1">
    <location>
        <begin position="802"/>
        <end position="821"/>
    </location>
</feature>
<feature type="compositionally biased region" description="Basic and acidic residues" evidence="1">
    <location>
        <begin position="362"/>
        <end position="386"/>
    </location>
</feature>
<feature type="compositionally biased region" description="Basic and acidic residues" evidence="1">
    <location>
        <begin position="407"/>
        <end position="418"/>
    </location>
</feature>
<dbReference type="VEuPathDB" id="FungiDB:BTJ68_11263"/>
<organism evidence="2 3">
    <name type="scientific">Hortaea werneckii</name>
    <name type="common">Black yeast</name>
    <name type="synonym">Cladosporium werneckii</name>
    <dbReference type="NCBI Taxonomy" id="91943"/>
    <lineage>
        <taxon>Eukaryota</taxon>
        <taxon>Fungi</taxon>
        <taxon>Dikarya</taxon>
        <taxon>Ascomycota</taxon>
        <taxon>Pezizomycotina</taxon>
        <taxon>Dothideomycetes</taxon>
        <taxon>Dothideomycetidae</taxon>
        <taxon>Mycosphaerellales</taxon>
        <taxon>Teratosphaeriaceae</taxon>
        <taxon>Hortaea</taxon>
    </lineage>
</organism>
<feature type="compositionally biased region" description="Basic and acidic residues" evidence="1">
    <location>
        <begin position="223"/>
        <end position="251"/>
    </location>
</feature>
<accession>A0A3M7FAU2</accession>